<feature type="compositionally biased region" description="Basic and acidic residues" evidence="1">
    <location>
        <begin position="26"/>
        <end position="35"/>
    </location>
</feature>
<dbReference type="AlphaFoldDB" id="A0A5K7Z4Q1"/>
<sequence length="69" mass="7392">MDRQWIAALAIAALIAGCAASPQPFEYHDDRDEKPGPGLFSGDRGGVVVYGESSKQTEEKEATEDPSPK</sequence>
<accession>A0A5K7Z4Q1</accession>
<dbReference type="Proteomes" id="UP000427769">
    <property type="component" value="Chromosome"/>
</dbReference>
<protein>
    <recommendedName>
        <fullName evidence="4">Lipoprotein</fullName>
    </recommendedName>
</protein>
<name>A0A5K7Z4Q1_9BACT</name>
<evidence type="ECO:0000256" key="1">
    <source>
        <dbReference type="SAM" id="MobiDB-lite"/>
    </source>
</evidence>
<organism evidence="2 3">
    <name type="scientific">Desulfosarcina widdelii</name>
    <dbReference type="NCBI Taxonomy" id="947919"/>
    <lineage>
        <taxon>Bacteria</taxon>
        <taxon>Pseudomonadati</taxon>
        <taxon>Thermodesulfobacteriota</taxon>
        <taxon>Desulfobacteria</taxon>
        <taxon>Desulfobacterales</taxon>
        <taxon>Desulfosarcinaceae</taxon>
        <taxon>Desulfosarcina</taxon>
    </lineage>
</organism>
<evidence type="ECO:0008006" key="4">
    <source>
        <dbReference type="Google" id="ProtNLM"/>
    </source>
</evidence>
<proteinExistence type="predicted"/>
<dbReference type="RefSeq" id="WP_155304123.1">
    <property type="nucleotide sequence ID" value="NZ_AP021875.1"/>
</dbReference>
<dbReference type="KEGG" id="dwd:DSCW_25960"/>
<reference evidence="2 3" key="1">
    <citation type="submission" date="2019-11" db="EMBL/GenBank/DDBJ databases">
        <title>Comparative genomics of hydrocarbon-degrading Desulfosarcina strains.</title>
        <authorList>
            <person name="Watanabe M."/>
            <person name="Kojima H."/>
            <person name="Fukui M."/>
        </authorList>
    </citation>
    <scope>NUCLEOTIDE SEQUENCE [LARGE SCALE GENOMIC DNA]</scope>
    <source>
        <strain evidence="2 3">PP31</strain>
    </source>
</reference>
<dbReference type="OrthoDB" id="9959467at2"/>
<dbReference type="PROSITE" id="PS51257">
    <property type="entry name" value="PROKAR_LIPOPROTEIN"/>
    <property type="match status" value="1"/>
</dbReference>
<evidence type="ECO:0000313" key="3">
    <source>
        <dbReference type="Proteomes" id="UP000427769"/>
    </source>
</evidence>
<evidence type="ECO:0000313" key="2">
    <source>
        <dbReference type="EMBL" id="BBO75179.1"/>
    </source>
</evidence>
<gene>
    <name evidence="2" type="ORF">DSCW_25960</name>
</gene>
<keyword evidence="3" id="KW-1185">Reference proteome</keyword>
<dbReference type="EMBL" id="AP021875">
    <property type="protein sequence ID" value="BBO75179.1"/>
    <property type="molecule type" value="Genomic_DNA"/>
</dbReference>
<feature type="region of interest" description="Disordered" evidence="1">
    <location>
        <begin position="22"/>
        <end position="69"/>
    </location>
</feature>